<accession>A0A975R0B6</accession>
<dbReference type="EMBL" id="CP076022">
    <property type="protein sequence ID" value="QWC09261.1"/>
    <property type="molecule type" value="Genomic_DNA"/>
</dbReference>
<keyword evidence="2" id="KW-0472">Membrane</keyword>
<proteinExistence type="predicted"/>
<dbReference type="Proteomes" id="UP000676885">
    <property type="component" value="Chromosome"/>
</dbReference>
<name>A0A975R0B6_9MICC</name>
<gene>
    <name evidence="3" type="ORF">KKR91_12235</name>
</gene>
<evidence type="ECO:0000256" key="1">
    <source>
        <dbReference type="SAM" id="MobiDB-lite"/>
    </source>
</evidence>
<evidence type="ECO:0000256" key="2">
    <source>
        <dbReference type="SAM" id="Phobius"/>
    </source>
</evidence>
<reference evidence="3 4" key="1">
    <citation type="submission" date="2021-05" db="EMBL/GenBank/DDBJ databases">
        <title>Novel species in genus Arthrobacter.</title>
        <authorList>
            <person name="Zhang G."/>
        </authorList>
    </citation>
    <scope>NUCLEOTIDE SEQUENCE [LARGE SCALE GENOMIC DNA]</scope>
    <source>
        <strain evidence="4">zg-ZUI227</strain>
    </source>
</reference>
<dbReference type="KEGG" id="ajg:KKR91_12235"/>
<keyword evidence="2" id="KW-0812">Transmembrane</keyword>
<dbReference type="InterPro" id="IPR021214">
    <property type="entry name" value="DUF2568"/>
</dbReference>
<feature type="transmembrane region" description="Helical" evidence="2">
    <location>
        <begin position="56"/>
        <end position="74"/>
    </location>
</feature>
<keyword evidence="2" id="KW-1133">Transmembrane helix</keyword>
<dbReference type="RefSeq" id="WP_210231272.1">
    <property type="nucleotide sequence ID" value="NZ_CP076022.1"/>
</dbReference>
<protein>
    <submittedName>
        <fullName evidence="3">DUF2568 domain-containing protein</fullName>
    </submittedName>
</protein>
<organism evidence="3 4">
    <name type="scientific">Arthrobacter jiangjiafuii</name>
    <dbReference type="NCBI Taxonomy" id="2817475"/>
    <lineage>
        <taxon>Bacteria</taxon>
        <taxon>Bacillati</taxon>
        <taxon>Actinomycetota</taxon>
        <taxon>Actinomycetes</taxon>
        <taxon>Micrococcales</taxon>
        <taxon>Micrococcaceae</taxon>
        <taxon>Arthrobacter</taxon>
    </lineage>
</organism>
<dbReference type="AlphaFoldDB" id="A0A975R0B6"/>
<feature type="region of interest" description="Disordered" evidence="1">
    <location>
        <begin position="131"/>
        <end position="151"/>
    </location>
</feature>
<feature type="transmembrane region" description="Helical" evidence="2">
    <location>
        <begin position="106"/>
        <end position="123"/>
    </location>
</feature>
<sequence>MTEQKTQAGPDEEKAAVGGRRGPAAVRQILAFGLETALLFAVAYSAIAAFPGHGALAAIAALAVTVGLWSFFMAPRAKLRLPWPLLPVVAACAFLAGAAALTFSGLLPAALILAAAAAANLVWDLASGHPAAGAAISSTGSRPTGRRAAGR</sequence>
<feature type="transmembrane region" description="Helical" evidence="2">
    <location>
        <begin position="81"/>
        <end position="100"/>
    </location>
</feature>
<evidence type="ECO:0000313" key="4">
    <source>
        <dbReference type="Proteomes" id="UP000676885"/>
    </source>
</evidence>
<evidence type="ECO:0000313" key="3">
    <source>
        <dbReference type="EMBL" id="QWC09261.1"/>
    </source>
</evidence>
<keyword evidence="4" id="KW-1185">Reference proteome</keyword>
<dbReference type="Pfam" id="PF10823">
    <property type="entry name" value="DUF2568"/>
    <property type="match status" value="1"/>
</dbReference>
<feature type="transmembrane region" description="Helical" evidence="2">
    <location>
        <begin position="29"/>
        <end position="50"/>
    </location>
</feature>